<feature type="domain" description="Glycosyltransferase subfamily 4-like N-terminal" evidence="5">
    <location>
        <begin position="30"/>
        <end position="171"/>
    </location>
</feature>
<dbReference type="EMBL" id="PNJG02000004">
    <property type="protein sequence ID" value="RKQ33633.1"/>
    <property type="molecule type" value="Genomic_DNA"/>
</dbReference>
<dbReference type="Pfam" id="PF00534">
    <property type="entry name" value="Glycos_transf_1"/>
    <property type="match status" value="1"/>
</dbReference>
<dbReference type="GO" id="GO:1901137">
    <property type="term" value="P:carbohydrate derivative biosynthetic process"/>
    <property type="evidence" value="ECO:0007669"/>
    <property type="project" value="UniProtKB-ARBA"/>
</dbReference>
<protein>
    <recommendedName>
        <fullName evidence="1">D-inositol 3-phosphate glycosyltransferase</fullName>
    </recommendedName>
</protein>
<reference evidence="6 7" key="1">
    <citation type="submission" date="2018-10" db="EMBL/GenBank/DDBJ databases">
        <title>Kocuria tytouropygialis sp. nov., isolated from the uropygial gland of an American barn owl (Tyto furcata).</title>
        <authorList>
            <person name="Braun M.S."/>
            <person name="Wang E."/>
            <person name="Zimmermann S."/>
            <person name="Wagner H."/>
            <person name="Wink M."/>
        </authorList>
    </citation>
    <scope>NUCLEOTIDE SEQUENCE [LARGE SCALE GENOMIC DNA]</scope>
    <source>
        <strain evidence="6 7">442</strain>
    </source>
</reference>
<dbReference type="RefSeq" id="WP_121031723.1">
    <property type="nucleotide sequence ID" value="NZ_PNJG02000004.1"/>
</dbReference>
<dbReference type="SUPFAM" id="SSF53756">
    <property type="entry name" value="UDP-Glycosyltransferase/glycogen phosphorylase"/>
    <property type="match status" value="1"/>
</dbReference>
<comment type="caution">
    <text evidence="6">The sequence shown here is derived from an EMBL/GenBank/DDBJ whole genome shotgun (WGS) entry which is preliminary data.</text>
</comment>
<evidence type="ECO:0000313" key="6">
    <source>
        <dbReference type="EMBL" id="RKQ33633.1"/>
    </source>
</evidence>
<dbReference type="Gene3D" id="3.40.50.2000">
    <property type="entry name" value="Glycogen Phosphorylase B"/>
    <property type="match status" value="2"/>
</dbReference>
<dbReference type="PANTHER" id="PTHR45947:SF3">
    <property type="entry name" value="SULFOQUINOVOSYL TRANSFERASE SQD2"/>
    <property type="match status" value="1"/>
</dbReference>
<sequence>MRILVVTTWYPSPEDPGATPFVPRHVAAINRDHDVHVVHVRLMSGAAVTEEVFNGVRVTRVGFDPRKPLSMVRAVREIRRWANFSDVVHTMAFSSALVAAPAVFGRPWVHTEHWNGVLYPDTVNRWWERAAWLRHVLRLPTLVTGVSSLMNETLTAFARTGRVRALGNVVDFGGSPERAPRNPDEIELVSVGSLIPRKGPLVAVETVSWLRERGVRASLTWDGTGPLLQTCEELAASLGVAPFVTFNGFREPAGVQQDLARADVFVLPTKSETFCVAAAEALAAGCPVVMGDRGGQRDFVTDSNGRLVHTRSAQDYARAVMEVVDGEGMASPQELAREIRARYGVDAVVEQLNALYEEARSLARVGAR</sequence>
<evidence type="ECO:0000256" key="1">
    <source>
        <dbReference type="ARBA" id="ARBA00021292"/>
    </source>
</evidence>
<accession>A0A495A2P3</accession>
<evidence type="ECO:0000313" key="7">
    <source>
        <dbReference type="Proteomes" id="UP000249516"/>
    </source>
</evidence>
<proteinExistence type="predicted"/>
<name>A0A495A2P3_9MICC</name>
<evidence type="ECO:0000259" key="4">
    <source>
        <dbReference type="Pfam" id="PF00534"/>
    </source>
</evidence>
<dbReference type="InterPro" id="IPR050194">
    <property type="entry name" value="Glycosyltransferase_grp1"/>
</dbReference>
<keyword evidence="2" id="KW-0328">Glycosyltransferase</keyword>
<evidence type="ECO:0000256" key="2">
    <source>
        <dbReference type="ARBA" id="ARBA00022676"/>
    </source>
</evidence>
<dbReference type="AlphaFoldDB" id="A0A495A2P3"/>
<keyword evidence="7" id="KW-1185">Reference proteome</keyword>
<keyword evidence="3 6" id="KW-0808">Transferase</keyword>
<dbReference type="InterPro" id="IPR028098">
    <property type="entry name" value="Glyco_trans_4-like_N"/>
</dbReference>
<organism evidence="6 7">
    <name type="scientific">Kocuria tytonis</name>
    <dbReference type="NCBI Taxonomy" id="2054280"/>
    <lineage>
        <taxon>Bacteria</taxon>
        <taxon>Bacillati</taxon>
        <taxon>Actinomycetota</taxon>
        <taxon>Actinomycetes</taxon>
        <taxon>Micrococcales</taxon>
        <taxon>Micrococcaceae</taxon>
        <taxon>Kocuria</taxon>
    </lineage>
</organism>
<dbReference type="OrthoDB" id="3171021at2"/>
<feature type="domain" description="Glycosyl transferase family 1" evidence="4">
    <location>
        <begin position="179"/>
        <end position="331"/>
    </location>
</feature>
<dbReference type="PANTHER" id="PTHR45947">
    <property type="entry name" value="SULFOQUINOVOSYL TRANSFERASE SQD2"/>
    <property type="match status" value="1"/>
</dbReference>
<gene>
    <name evidence="6" type="ORF">C1C97_010405</name>
</gene>
<dbReference type="InterPro" id="IPR001296">
    <property type="entry name" value="Glyco_trans_1"/>
</dbReference>
<dbReference type="GO" id="GO:0016757">
    <property type="term" value="F:glycosyltransferase activity"/>
    <property type="evidence" value="ECO:0007669"/>
    <property type="project" value="UniProtKB-KW"/>
</dbReference>
<evidence type="ECO:0000259" key="5">
    <source>
        <dbReference type="Pfam" id="PF13439"/>
    </source>
</evidence>
<dbReference type="Pfam" id="PF13439">
    <property type="entry name" value="Glyco_transf_4"/>
    <property type="match status" value="1"/>
</dbReference>
<evidence type="ECO:0000256" key="3">
    <source>
        <dbReference type="ARBA" id="ARBA00022679"/>
    </source>
</evidence>
<dbReference type="Proteomes" id="UP000249516">
    <property type="component" value="Unassembled WGS sequence"/>
</dbReference>